<dbReference type="InterPro" id="IPR032823">
    <property type="entry name" value="BCA_ABC_TP_C"/>
</dbReference>
<evidence type="ECO:0000259" key="5">
    <source>
        <dbReference type="PROSITE" id="PS50893"/>
    </source>
</evidence>
<dbReference type="FunFam" id="3.40.50.300:FF:000421">
    <property type="entry name" value="Branched-chain amino acid ABC transporter ATP-binding protein"/>
    <property type="match status" value="1"/>
</dbReference>
<dbReference type="Proteomes" id="UP000005710">
    <property type="component" value="Unassembled WGS sequence"/>
</dbReference>
<dbReference type="GO" id="GO:0016887">
    <property type="term" value="F:ATP hydrolysis activity"/>
    <property type="evidence" value="ECO:0007669"/>
    <property type="project" value="InterPro"/>
</dbReference>
<dbReference type="GO" id="GO:0005524">
    <property type="term" value="F:ATP binding"/>
    <property type="evidence" value="ECO:0007669"/>
    <property type="project" value="UniProtKB-KW"/>
</dbReference>
<dbReference type="STRING" id="867903.ThesuDRAFT_01049"/>
<reference evidence="6" key="1">
    <citation type="submission" date="2010-10" db="EMBL/GenBank/DDBJ databases">
        <authorList>
            <consortium name="US DOE Joint Genome Institute (JGI-PGF)"/>
            <person name="Lucas S."/>
            <person name="Copeland A."/>
            <person name="Lapidus A."/>
            <person name="Bruce D."/>
            <person name="Goodwin L."/>
            <person name="Pitluck S."/>
            <person name="Kyrpides N."/>
            <person name="Mavromatis K."/>
            <person name="Detter J.C."/>
            <person name="Han C."/>
            <person name="Land M."/>
            <person name="Hauser L."/>
            <person name="Markowitz V."/>
            <person name="Cheng J.-F."/>
            <person name="Hugenholtz P."/>
            <person name="Woyke T."/>
            <person name="Wu D."/>
            <person name="Pukall R."/>
            <person name="Wahrenburg C."/>
            <person name="Brambilla E."/>
            <person name="Klenk H.-P."/>
            <person name="Eisen J.A."/>
        </authorList>
    </citation>
    <scope>NUCLEOTIDE SEQUENCE [LARGE SCALE GENOMIC DNA]</scope>
    <source>
        <strain evidence="6">DSM 13965</strain>
    </source>
</reference>
<dbReference type="OrthoDB" id="9805514at2"/>
<accession>K6PQT4</accession>
<keyword evidence="2" id="KW-0547">Nucleotide-binding</keyword>
<dbReference type="Pfam" id="PF12399">
    <property type="entry name" value="BCA_ABC_TP_C"/>
    <property type="match status" value="1"/>
</dbReference>
<dbReference type="AlphaFoldDB" id="K6PQT4"/>
<dbReference type="SMART" id="SM00382">
    <property type="entry name" value="AAA"/>
    <property type="match status" value="1"/>
</dbReference>
<dbReference type="GO" id="GO:0005886">
    <property type="term" value="C:plasma membrane"/>
    <property type="evidence" value="ECO:0007669"/>
    <property type="project" value="TreeGrafter"/>
</dbReference>
<evidence type="ECO:0000256" key="2">
    <source>
        <dbReference type="ARBA" id="ARBA00022741"/>
    </source>
</evidence>
<reference evidence="6" key="2">
    <citation type="submission" date="2012-10" db="EMBL/GenBank/DDBJ databases">
        <title>Improved high-quality draft of Thermaerobacter subterraneus C21, DSM 13965.</title>
        <authorList>
            <consortium name="DOE Joint Genome Institute"/>
            <person name="Eisen J."/>
            <person name="Huntemann M."/>
            <person name="Wei C.-L."/>
            <person name="Han J."/>
            <person name="Detter J.C."/>
            <person name="Han C."/>
            <person name="Tapia R."/>
            <person name="Chen A."/>
            <person name="Kyrpides N."/>
            <person name="Mavromatis K."/>
            <person name="Markowitz V."/>
            <person name="Szeto E."/>
            <person name="Ivanova N."/>
            <person name="Mikhailova N."/>
            <person name="Ovchinnikova G."/>
            <person name="Pagani I."/>
            <person name="Pati A."/>
            <person name="Goodwin L."/>
            <person name="Nordberg H.P."/>
            <person name="Cantor M.N."/>
            <person name="Hua S.X."/>
            <person name="Woyke T."/>
            <person name="Eisen J."/>
            <person name="Klenk H.-P."/>
        </authorList>
    </citation>
    <scope>NUCLEOTIDE SEQUENCE [LARGE SCALE GENOMIC DNA]</scope>
    <source>
        <strain evidence="6">DSM 13965</strain>
    </source>
</reference>
<evidence type="ECO:0000313" key="7">
    <source>
        <dbReference type="Proteomes" id="UP000005710"/>
    </source>
</evidence>
<dbReference type="EMBL" id="AENY02000002">
    <property type="protein sequence ID" value="EKP95302.1"/>
    <property type="molecule type" value="Genomic_DNA"/>
</dbReference>
<dbReference type="Pfam" id="PF00005">
    <property type="entry name" value="ABC_tran"/>
    <property type="match status" value="1"/>
</dbReference>
<dbReference type="InterPro" id="IPR051120">
    <property type="entry name" value="ABC_AA/LPS_Transport"/>
</dbReference>
<name>K6PQT4_9FIRM</name>
<gene>
    <name evidence="6" type="ORF">ThesuDRAFT_01049</name>
</gene>
<evidence type="ECO:0000313" key="6">
    <source>
        <dbReference type="EMBL" id="EKP95302.1"/>
    </source>
</evidence>
<dbReference type="InterPro" id="IPR003439">
    <property type="entry name" value="ABC_transporter-like_ATP-bd"/>
</dbReference>
<dbReference type="PANTHER" id="PTHR45772">
    <property type="entry name" value="CONSERVED COMPONENT OF ABC TRANSPORTER FOR NATURAL AMINO ACIDS-RELATED"/>
    <property type="match status" value="1"/>
</dbReference>
<keyword evidence="3 6" id="KW-0067">ATP-binding</keyword>
<dbReference type="eggNOG" id="COG0411">
    <property type="taxonomic scope" value="Bacteria"/>
</dbReference>
<dbReference type="PANTHER" id="PTHR45772:SF1">
    <property type="entry name" value="ABC TRANSPORTER ATP-BINDING PROTEIN"/>
    <property type="match status" value="1"/>
</dbReference>
<dbReference type="SUPFAM" id="SSF52540">
    <property type="entry name" value="P-loop containing nucleoside triphosphate hydrolases"/>
    <property type="match status" value="1"/>
</dbReference>
<keyword evidence="1" id="KW-0813">Transport</keyword>
<evidence type="ECO:0000256" key="4">
    <source>
        <dbReference type="SAM" id="MobiDB-lite"/>
    </source>
</evidence>
<proteinExistence type="predicted"/>
<dbReference type="PROSITE" id="PS50893">
    <property type="entry name" value="ABC_TRANSPORTER_2"/>
    <property type="match status" value="1"/>
</dbReference>
<dbReference type="InterPro" id="IPR027417">
    <property type="entry name" value="P-loop_NTPase"/>
</dbReference>
<dbReference type="RefSeq" id="WP_006903313.1">
    <property type="nucleotide sequence ID" value="NZ_JH976535.1"/>
</dbReference>
<feature type="domain" description="ABC transporter" evidence="5">
    <location>
        <begin position="4"/>
        <end position="252"/>
    </location>
</feature>
<feature type="compositionally biased region" description="Gly residues" evidence="4">
    <location>
        <begin position="256"/>
        <end position="267"/>
    </location>
</feature>
<dbReference type="InterPro" id="IPR003593">
    <property type="entry name" value="AAA+_ATPase"/>
</dbReference>
<sequence>MSLLAVEGITVRFGGLVALSDVSLTVAEGTIHGLIGPNGAGKSTLFNVVSRFVQPAAGQVLFDGRELLRLPPHAVGGLGIARTFQNVLLCQRLTVLDNVLTGLHRSLPVSFWGAALRLPAAMRAEEHARARALEALEWVGLRPWAHRRVSELPFGAQKRVELARALVSRPRLLLLDEPAAGLAEGDRRQMAALIARLQRELGTTVVMVEHDLGLVMDLCQEVTVLDFGRVIAQGPPAAVRRDPTVIAAYIGREAGAAGGPDGTLGGQDRGEQACSS</sequence>
<feature type="region of interest" description="Disordered" evidence="4">
    <location>
        <begin position="255"/>
        <end position="276"/>
    </location>
</feature>
<evidence type="ECO:0000256" key="1">
    <source>
        <dbReference type="ARBA" id="ARBA00022448"/>
    </source>
</evidence>
<organism evidence="6 7">
    <name type="scientific">Thermaerobacter subterraneus DSM 13965</name>
    <dbReference type="NCBI Taxonomy" id="867903"/>
    <lineage>
        <taxon>Bacteria</taxon>
        <taxon>Bacillati</taxon>
        <taxon>Bacillota</taxon>
        <taxon>Clostridia</taxon>
        <taxon>Eubacteriales</taxon>
        <taxon>Clostridiales Family XVII. Incertae Sedis</taxon>
        <taxon>Thermaerobacter</taxon>
    </lineage>
</organism>
<dbReference type="HOGENOM" id="CLU_000604_1_2_9"/>
<comment type="caution">
    <text evidence="6">The sequence shown here is derived from an EMBL/GenBank/DDBJ whole genome shotgun (WGS) entry which is preliminary data.</text>
</comment>
<dbReference type="CDD" id="cd03219">
    <property type="entry name" value="ABC_Mj1267_LivG_branched"/>
    <property type="match status" value="1"/>
</dbReference>
<protein>
    <submittedName>
        <fullName evidence="6">Amino acid/amide ABC transporter ATP-binding protein 1, HAAT family</fullName>
    </submittedName>
</protein>
<dbReference type="Gene3D" id="3.40.50.300">
    <property type="entry name" value="P-loop containing nucleotide triphosphate hydrolases"/>
    <property type="match status" value="1"/>
</dbReference>
<keyword evidence="7" id="KW-1185">Reference proteome</keyword>
<evidence type="ECO:0000256" key="3">
    <source>
        <dbReference type="ARBA" id="ARBA00022840"/>
    </source>
</evidence>